<evidence type="ECO:0000259" key="7">
    <source>
        <dbReference type="SMART" id="SM00906"/>
    </source>
</evidence>
<keyword evidence="5" id="KW-0539">Nucleus</keyword>
<keyword evidence="2" id="KW-0805">Transcription regulation</keyword>
<comment type="subcellular location">
    <subcellularLocation>
        <location evidence="1">Nucleus</location>
    </subcellularLocation>
</comment>
<keyword evidence="9" id="KW-1185">Reference proteome</keyword>
<keyword evidence="4" id="KW-0804">Transcription</keyword>
<dbReference type="AlphaFoldDB" id="A0AA39ZST9"/>
<dbReference type="GO" id="GO:0005634">
    <property type="term" value="C:nucleus"/>
    <property type="evidence" value="ECO:0007669"/>
    <property type="project" value="UniProtKB-SubCell"/>
</dbReference>
<dbReference type="GO" id="GO:0008270">
    <property type="term" value="F:zinc ion binding"/>
    <property type="evidence" value="ECO:0007669"/>
    <property type="project" value="InterPro"/>
</dbReference>
<dbReference type="GO" id="GO:0000976">
    <property type="term" value="F:transcription cis-regulatory region binding"/>
    <property type="evidence" value="ECO:0007669"/>
    <property type="project" value="TreeGrafter"/>
</dbReference>
<evidence type="ECO:0000256" key="5">
    <source>
        <dbReference type="ARBA" id="ARBA00023242"/>
    </source>
</evidence>
<dbReference type="Pfam" id="PF04082">
    <property type="entry name" value="Fungal_trans"/>
    <property type="match status" value="1"/>
</dbReference>
<comment type="caution">
    <text evidence="8">The sequence shown here is derived from an EMBL/GenBank/DDBJ whole genome shotgun (WGS) entry which is preliminary data.</text>
</comment>
<dbReference type="PANTHER" id="PTHR31845">
    <property type="entry name" value="FINGER DOMAIN PROTEIN, PUTATIVE-RELATED"/>
    <property type="match status" value="1"/>
</dbReference>
<dbReference type="GO" id="GO:0000981">
    <property type="term" value="F:DNA-binding transcription factor activity, RNA polymerase II-specific"/>
    <property type="evidence" value="ECO:0007669"/>
    <property type="project" value="TreeGrafter"/>
</dbReference>
<reference evidence="8" key="1">
    <citation type="submission" date="2023-06" db="EMBL/GenBank/DDBJ databases">
        <title>Genome-scale phylogeny and comparative genomics of the fungal order Sordariales.</title>
        <authorList>
            <consortium name="Lawrence Berkeley National Laboratory"/>
            <person name="Hensen N."/>
            <person name="Bonometti L."/>
            <person name="Westerberg I."/>
            <person name="Brannstrom I.O."/>
            <person name="Guillou S."/>
            <person name="Cros-Aarteil S."/>
            <person name="Calhoun S."/>
            <person name="Haridas S."/>
            <person name="Kuo A."/>
            <person name="Mondo S."/>
            <person name="Pangilinan J."/>
            <person name="Riley R."/>
            <person name="LaButti K."/>
            <person name="Andreopoulos B."/>
            <person name="Lipzen A."/>
            <person name="Chen C."/>
            <person name="Yanf M."/>
            <person name="Daum C."/>
            <person name="Ng V."/>
            <person name="Clum A."/>
            <person name="Steindorff A."/>
            <person name="Ohm R."/>
            <person name="Martin F."/>
            <person name="Silar P."/>
            <person name="Natvig D."/>
            <person name="Lalanne C."/>
            <person name="Gautier V."/>
            <person name="Ament-velasquez S.L."/>
            <person name="Kruys A."/>
            <person name="Hutchinson M.I."/>
            <person name="Powell A.J."/>
            <person name="Barry K."/>
            <person name="Miller A.N."/>
            <person name="Grigoriev I.V."/>
            <person name="Debuchy R."/>
            <person name="Gladieux P."/>
            <person name="Thoren M.H."/>
            <person name="Johannesson H."/>
        </authorList>
    </citation>
    <scope>NUCLEOTIDE SEQUENCE</scope>
    <source>
        <strain evidence="8">SMH2392-1A</strain>
    </source>
</reference>
<evidence type="ECO:0000313" key="9">
    <source>
        <dbReference type="Proteomes" id="UP001172101"/>
    </source>
</evidence>
<evidence type="ECO:0000256" key="1">
    <source>
        <dbReference type="ARBA" id="ARBA00004123"/>
    </source>
</evidence>
<evidence type="ECO:0000256" key="4">
    <source>
        <dbReference type="ARBA" id="ARBA00023163"/>
    </source>
</evidence>
<dbReference type="SMART" id="SM00906">
    <property type="entry name" value="Fungal_trans"/>
    <property type="match status" value="1"/>
</dbReference>
<gene>
    <name evidence="8" type="ORF">B0T26DRAFT_756595</name>
</gene>
<feature type="region of interest" description="Disordered" evidence="6">
    <location>
        <begin position="177"/>
        <end position="197"/>
    </location>
</feature>
<dbReference type="Proteomes" id="UP001172101">
    <property type="component" value="Unassembled WGS sequence"/>
</dbReference>
<dbReference type="InterPro" id="IPR007219">
    <property type="entry name" value="XnlR_reg_dom"/>
</dbReference>
<dbReference type="CDD" id="cd12148">
    <property type="entry name" value="fungal_TF_MHR"/>
    <property type="match status" value="1"/>
</dbReference>
<dbReference type="EMBL" id="JAUIRO010000008">
    <property type="protein sequence ID" value="KAK0703004.1"/>
    <property type="molecule type" value="Genomic_DNA"/>
</dbReference>
<dbReference type="GeneID" id="85329391"/>
<organism evidence="8 9">
    <name type="scientific">Lasiosphaeria miniovina</name>
    <dbReference type="NCBI Taxonomy" id="1954250"/>
    <lineage>
        <taxon>Eukaryota</taxon>
        <taxon>Fungi</taxon>
        <taxon>Dikarya</taxon>
        <taxon>Ascomycota</taxon>
        <taxon>Pezizomycotina</taxon>
        <taxon>Sordariomycetes</taxon>
        <taxon>Sordariomycetidae</taxon>
        <taxon>Sordariales</taxon>
        <taxon>Lasiosphaeriaceae</taxon>
        <taxon>Lasiosphaeria</taxon>
    </lineage>
</organism>
<dbReference type="InterPro" id="IPR051089">
    <property type="entry name" value="prtT"/>
</dbReference>
<evidence type="ECO:0000256" key="6">
    <source>
        <dbReference type="SAM" id="MobiDB-lite"/>
    </source>
</evidence>
<protein>
    <recommendedName>
        <fullName evidence="7">Xylanolytic transcriptional activator regulatory domain-containing protein</fullName>
    </recommendedName>
</protein>
<keyword evidence="3" id="KW-0238">DNA-binding</keyword>
<proteinExistence type="predicted"/>
<dbReference type="PANTHER" id="PTHR31845:SF21">
    <property type="entry name" value="REGULATORY PROTEIN LEU3"/>
    <property type="match status" value="1"/>
</dbReference>
<evidence type="ECO:0000313" key="8">
    <source>
        <dbReference type="EMBL" id="KAK0703004.1"/>
    </source>
</evidence>
<evidence type="ECO:0000256" key="3">
    <source>
        <dbReference type="ARBA" id="ARBA00023125"/>
    </source>
</evidence>
<evidence type="ECO:0000256" key="2">
    <source>
        <dbReference type="ARBA" id="ARBA00023015"/>
    </source>
</evidence>
<name>A0AA39ZST9_9PEZI</name>
<sequence length="866" mass="95104">MSGPVRTSVIFCLHCDKKIWPIREYACHCDMYPETKCSLSSDCNCRKLKCASCLLTVDVNCECNVCRYPACKTRNRPGANFCRAFQGGLHPVHLGKKFNNDRSLFNASEMMYAYENHPIDIFYFTIGNPPAAWWNVTFDDDGHPVHGIVQQYGSEPPNKDFDLRAKVFGIWNLSLPRTSTPSPPGPTHRLQSGAREAHEPFPGGGFPHIPAEEAELFYHLLTKIFERLEEVTKELSKYQELLGRDAQPGAQNGIPLPGASVAGSDGGIGSVPQSVGLGGMSVISDASSSTLAMNVLMSGVCFGPDPDPDDGGMHREHYVLGGDIHVDRATAFDLFLEFQAHLYAHFPVLDTSKTRDGMYEMCPLLFWTVIITASKYSPAHSHLYPVLTPAYETLLATSIVKVTRSVAQMHAILIIIMWPLPYPGPTHDPSWGYCGLAMNAALQMGMHRPGFHREYGFPDLGQEQAQLRTVTWMMAFQTSVCLSTFLGVPPFIDATPHMDAILANPSGLPKVIVAQTDIQLHVARFTRALDNAMDLAAKVMYINMFERDLNRLRATFESTWSSNVELNLTSAKLYLYAHIFVSPKRGSAGVETPAAGQSPRSLLADSGARKIIYSGLAAAVSYIHSFSEEQQAVLSPRDTTGVETGAAWDASPAAAATSAPSTSTPPGPPQRVNRQMYFPHHYWRSLVMASFFLLKFLAVAAAPGVSGEAEAEAEQELARNHLVTSHKTFMSYANSIEHVAVAKTLERLVQTAAGVPAEGKVNTRLGASIIFDGLIVFGQLEKARSAGMLELQAQMQTQMQTQTQTHQDHVQPQQQAETPLFFDSGASTPGYGGFDNGFSIAEFLDSDWNLPWETNFFDMGMAMQDR</sequence>
<accession>A0AA39ZST9</accession>
<dbReference type="RefSeq" id="XP_060289863.1">
    <property type="nucleotide sequence ID" value="XM_060446121.1"/>
</dbReference>
<feature type="domain" description="Xylanolytic transcriptional activator regulatory" evidence="7">
    <location>
        <begin position="430"/>
        <end position="508"/>
    </location>
</feature>
<dbReference type="GO" id="GO:0006351">
    <property type="term" value="P:DNA-templated transcription"/>
    <property type="evidence" value="ECO:0007669"/>
    <property type="project" value="InterPro"/>
</dbReference>